<organism evidence="21 22">
    <name type="scientific">Ascobolus immersus RN42</name>
    <dbReference type="NCBI Taxonomy" id="1160509"/>
    <lineage>
        <taxon>Eukaryota</taxon>
        <taxon>Fungi</taxon>
        <taxon>Dikarya</taxon>
        <taxon>Ascomycota</taxon>
        <taxon>Pezizomycotina</taxon>
        <taxon>Pezizomycetes</taxon>
        <taxon>Pezizales</taxon>
        <taxon>Ascobolaceae</taxon>
        <taxon>Ascobolus</taxon>
    </lineage>
</organism>
<evidence type="ECO:0000256" key="2">
    <source>
        <dbReference type="ARBA" id="ARBA00003273"/>
    </source>
</evidence>
<feature type="transmembrane region" description="Helical" evidence="17">
    <location>
        <begin position="467"/>
        <end position="490"/>
    </location>
</feature>
<keyword evidence="12" id="KW-0482">Metalloprotease</keyword>
<feature type="domain" description="Vacuolar membrane protease C-terminal" evidence="19">
    <location>
        <begin position="799"/>
        <end position="1004"/>
    </location>
</feature>
<evidence type="ECO:0000256" key="8">
    <source>
        <dbReference type="ARBA" id="ARBA00022723"/>
    </source>
</evidence>
<name>A0A3N4IQ75_ASCIM</name>
<dbReference type="FunFam" id="3.40.630.10:FF:000057">
    <property type="entry name" value="Vacuolar membrane protease"/>
    <property type="match status" value="1"/>
</dbReference>
<dbReference type="Gene3D" id="3.40.630.10">
    <property type="entry name" value="Zn peptidases"/>
    <property type="match status" value="1"/>
</dbReference>
<keyword evidence="7 17" id="KW-0812">Transmembrane</keyword>
<dbReference type="Pfam" id="PF22251">
    <property type="entry name" value="PFF1_TM"/>
    <property type="match status" value="1"/>
</dbReference>
<feature type="domain" description="Peptidase M28" evidence="18">
    <location>
        <begin position="137"/>
        <end position="322"/>
    </location>
</feature>
<dbReference type="InterPro" id="IPR053975">
    <property type="entry name" value="PFF1_C"/>
</dbReference>
<dbReference type="GO" id="GO:0006508">
    <property type="term" value="P:proteolysis"/>
    <property type="evidence" value="ECO:0007669"/>
    <property type="project" value="UniProtKB-KW"/>
</dbReference>
<feature type="transmembrane region" description="Helical" evidence="17">
    <location>
        <begin position="12"/>
        <end position="32"/>
    </location>
</feature>
<keyword evidence="14" id="KW-0325">Glycoprotein</keyword>
<dbReference type="InterPro" id="IPR045175">
    <property type="entry name" value="M28_fam"/>
</dbReference>
<dbReference type="AlphaFoldDB" id="A0A3N4IQ75"/>
<dbReference type="STRING" id="1160509.A0A3N4IQ75"/>
<dbReference type="CDD" id="cd03875">
    <property type="entry name" value="M28_Fxna_like"/>
    <property type="match status" value="1"/>
</dbReference>
<keyword evidence="10 15" id="KW-0862">Zinc</keyword>
<accession>A0A3N4IQ75</accession>
<dbReference type="GO" id="GO:0005774">
    <property type="term" value="C:vacuolar membrane"/>
    <property type="evidence" value="ECO:0007669"/>
    <property type="project" value="UniProtKB-SubCell"/>
</dbReference>
<feature type="transmembrane region" description="Helical" evidence="17">
    <location>
        <begin position="772"/>
        <end position="793"/>
    </location>
</feature>
<evidence type="ECO:0000256" key="7">
    <source>
        <dbReference type="ARBA" id="ARBA00022692"/>
    </source>
</evidence>
<evidence type="ECO:0000256" key="12">
    <source>
        <dbReference type="ARBA" id="ARBA00023049"/>
    </source>
</evidence>
<evidence type="ECO:0000256" key="11">
    <source>
        <dbReference type="ARBA" id="ARBA00022989"/>
    </source>
</evidence>
<dbReference type="InterPro" id="IPR053976">
    <property type="entry name" value="PFF1_TM"/>
</dbReference>
<comment type="subcellular location">
    <subcellularLocation>
        <location evidence="3">Vacuole membrane</location>
        <topology evidence="3">Multi-pass membrane protein</topology>
    </subcellularLocation>
</comment>
<evidence type="ECO:0000256" key="4">
    <source>
        <dbReference type="ARBA" id="ARBA00010918"/>
    </source>
</evidence>
<feature type="transmembrane region" description="Helical" evidence="17">
    <location>
        <begin position="370"/>
        <end position="392"/>
    </location>
</feature>
<keyword evidence="9 15" id="KW-0378">Hydrolase</keyword>
<keyword evidence="13 17" id="KW-0472">Membrane</keyword>
<evidence type="ECO:0000256" key="13">
    <source>
        <dbReference type="ARBA" id="ARBA00023136"/>
    </source>
</evidence>
<keyword evidence="11 17" id="KW-1133">Transmembrane helix</keyword>
<dbReference type="EMBL" id="ML119645">
    <property type="protein sequence ID" value="RPA88079.1"/>
    <property type="molecule type" value="Genomic_DNA"/>
</dbReference>
<comment type="function">
    <text evidence="2">May be involved in vacuolar sorting and osmoregulation.</text>
</comment>
<keyword evidence="5" id="KW-0926">Vacuole</keyword>
<dbReference type="OrthoDB" id="76293at2759"/>
<feature type="transmembrane region" description="Helical" evidence="17">
    <location>
        <begin position="533"/>
        <end position="556"/>
    </location>
</feature>
<feature type="transmembrane region" description="Helical" evidence="17">
    <location>
        <begin position="704"/>
        <end position="726"/>
    </location>
</feature>
<protein>
    <recommendedName>
        <fullName evidence="15">Peptide hydrolase</fullName>
        <ecNumber evidence="15">3.4.-.-</ecNumber>
    </recommendedName>
</protein>
<dbReference type="PANTHER" id="PTHR12147">
    <property type="entry name" value="METALLOPEPTIDASE M28 FAMILY MEMBER"/>
    <property type="match status" value="1"/>
</dbReference>
<evidence type="ECO:0000313" key="22">
    <source>
        <dbReference type="Proteomes" id="UP000275078"/>
    </source>
</evidence>
<dbReference type="GO" id="GO:0046872">
    <property type="term" value="F:metal ion binding"/>
    <property type="evidence" value="ECO:0007669"/>
    <property type="project" value="UniProtKB-KW"/>
</dbReference>
<evidence type="ECO:0000256" key="10">
    <source>
        <dbReference type="ARBA" id="ARBA00022833"/>
    </source>
</evidence>
<dbReference type="Pfam" id="PF04389">
    <property type="entry name" value="Peptidase_M28"/>
    <property type="match status" value="1"/>
</dbReference>
<evidence type="ECO:0000259" key="19">
    <source>
        <dbReference type="Pfam" id="PF22250"/>
    </source>
</evidence>
<feature type="domain" description="Vacuolar membrane protease transmembrane" evidence="20">
    <location>
        <begin position="435"/>
        <end position="767"/>
    </location>
</feature>
<feature type="region of interest" description="Disordered" evidence="16">
    <location>
        <begin position="584"/>
        <end position="620"/>
    </location>
</feature>
<dbReference type="InterPro" id="IPR007484">
    <property type="entry name" value="Peptidase_M28"/>
</dbReference>
<feature type="transmembrane region" description="Helical" evidence="17">
    <location>
        <begin position="746"/>
        <end position="765"/>
    </location>
</feature>
<dbReference type="SUPFAM" id="SSF53187">
    <property type="entry name" value="Zn-dependent exopeptidases"/>
    <property type="match status" value="1"/>
</dbReference>
<evidence type="ECO:0000256" key="6">
    <source>
        <dbReference type="ARBA" id="ARBA00022670"/>
    </source>
</evidence>
<dbReference type="EC" id="3.4.-.-" evidence="15"/>
<evidence type="ECO:0000256" key="14">
    <source>
        <dbReference type="ARBA" id="ARBA00023180"/>
    </source>
</evidence>
<proteinExistence type="inferred from homology"/>
<feature type="transmembrane region" description="Helical" evidence="17">
    <location>
        <begin position="502"/>
        <end position="521"/>
    </location>
</feature>
<evidence type="ECO:0000259" key="18">
    <source>
        <dbReference type="Pfam" id="PF04389"/>
    </source>
</evidence>
<evidence type="ECO:0000313" key="21">
    <source>
        <dbReference type="EMBL" id="RPA88079.1"/>
    </source>
</evidence>
<evidence type="ECO:0000259" key="20">
    <source>
        <dbReference type="Pfam" id="PF22251"/>
    </source>
</evidence>
<dbReference type="Pfam" id="PF22250">
    <property type="entry name" value="PFF1_C"/>
    <property type="match status" value="1"/>
</dbReference>
<feature type="compositionally biased region" description="Low complexity" evidence="16">
    <location>
        <begin position="585"/>
        <end position="602"/>
    </location>
</feature>
<dbReference type="InterPro" id="IPR048024">
    <property type="entry name" value="Fxna-like_M28_dom"/>
</dbReference>
<dbReference type="PANTHER" id="PTHR12147:SF58">
    <property type="entry name" value="VACUOLAR MEMBRANE PROTEASE"/>
    <property type="match status" value="1"/>
</dbReference>
<evidence type="ECO:0000256" key="3">
    <source>
        <dbReference type="ARBA" id="ARBA00004128"/>
    </source>
</evidence>
<gene>
    <name evidence="21" type="ORF">BJ508DRAFT_409980</name>
</gene>
<dbReference type="GO" id="GO:0008235">
    <property type="term" value="F:metalloexopeptidase activity"/>
    <property type="evidence" value="ECO:0007669"/>
    <property type="project" value="InterPro"/>
</dbReference>
<reference evidence="21 22" key="1">
    <citation type="journal article" date="2018" name="Nat. Ecol. Evol.">
        <title>Pezizomycetes genomes reveal the molecular basis of ectomycorrhizal truffle lifestyle.</title>
        <authorList>
            <person name="Murat C."/>
            <person name="Payen T."/>
            <person name="Noel B."/>
            <person name="Kuo A."/>
            <person name="Morin E."/>
            <person name="Chen J."/>
            <person name="Kohler A."/>
            <person name="Krizsan K."/>
            <person name="Balestrini R."/>
            <person name="Da Silva C."/>
            <person name="Montanini B."/>
            <person name="Hainaut M."/>
            <person name="Levati E."/>
            <person name="Barry K.W."/>
            <person name="Belfiori B."/>
            <person name="Cichocki N."/>
            <person name="Clum A."/>
            <person name="Dockter R.B."/>
            <person name="Fauchery L."/>
            <person name="Guy J."/>
            <person name="Iotti M."/>
            <person name="Le Tacon F."/>
            <person name="Lindquist E.A."/>
            <person name="Lipzen A."/>
            <person name="Malagnac F."/>
            <person name="Mello A."/>
            <person name="Molinier V."/>
            <person name="Miyauchi S."/>
            <person name="Poulain J."/>
            <person name="Riccioni C."/>
            <person name="Rubini A."/>
            <person name="Sitrit Y."/>
            <person name="Splivallo R."/>
            <person name="Traeger S."/>
            <person name="Wang M."/>
            <person name="Zifcakova L."/>
            <person name="Wipf D."/>
            <person name="Zambonelli A."/>
            <person name="Paolocci F."/>
            <person name="Nowrousian M."/>
            <person name="Ottonello S."/>
            <person name="Baldrian P."/>
            <person name="Spatafora J.W."/>
            <person name="Henrissat B."/>
            <person name="Nagy L.G."/>
            <person name="Aury J.M."/>
            <person name="Wincker P."/>
            <person name="Grigoriev I.V."/>
            <person name="Bonfante P."/>
            <person name="Martin F.M."/>
        </authorList>
    </citation>
    <scope>NUCLEOTIDE SEQUENCE [LARGE SCALE GENOMIC DNA]</scope>
    <source>
        <strain evidence="21 22">RN42</strain>
    </source>
</reference>
<sequence length="1007" mass="112422">MKFKHAFQFRPYPVSLLFLFTYGLISSILVWIHENPPTDIPNHNAQQSLAINMTEAWHDLQRITTFGYHPYNSRANDLVREYLLSRIKTIIDSNKADVQCVDDVWGCSYEVELFDDMKSNVTIPGRNGLSVHFEGTNIIVYVHGSDEAAAPVLVNAHYDSVSTGYGATDDGMAVVSVLQLLSHFTHPRTRKRKRGLIALLNNGEEDYLNGAFAFTVHPVASLPKTFLNLEGAGAGGRATLFRSTDAEVTEFYRSVKHPFGSVMSADGFKKGAVKSETDYKVFYETMGIRGLDVAFWWPRSRYHTVEDDVPHTSRESLWHMLGTSISALESMMEYSGDEFDDGHGGAGKGTDGVWFDIFGKFFVLMTMNTALIISICLLIAPPIVLGLTVALLSRVGKLYMFSNHPVLDGNNEHLSAISDAYRSENTTKGWYGTSRYPFAFLLASLSNFIVARLLAKFNPFIVYSSLYSVWALHIALWIFVTWAVMSLCNWYRPSALNRAYTWLWQFAGWWAALVYVAVLQSQQGIGGGYFVPIFYTGAFIAAWVGLLEMFCLPAIFDLSEERTQHYYEHHGRHADYHGASVADQSAYGSGSSSSGSSAEAPPGGYGSYHRDDTASESSPLFPRRQTFSYARNLRNVSRRAGLYTESTRNQSYPDMPGGFERQPFAQRKPCHHSTCSGADEECTGHCGRSIVYGKEQYWSKYLPAWTWIIQFLAAIPFPLIIAEQMGLFYGTALAQTGADGSDVYTIHNGIALFAIIIVIPCAAFITRTSPKVPLVFLVIALGTLTYNLMAFPFSQDARLKVYFQQTVTPGGHNHVHLIGPEHFIEKIIRENIPSAVGKPLRCEPDSLKKGLTRCSWEGLSAHVVPGYSDPRDWANITITENNDTANSSKGALSFSSRIKIVPRNSRACKIYFEPEISTFYVHHSNAITATPPTKELRLWSREWDRGWTVDANWDESADVSKKNIQVVCEWSDANHHGAIPAFDEIKTLLPSWAVVSKAGDALVELWA</sequence>
<evidence type="ECO:0000256" key="17">
    <source>
        <dbReference type="SAM" id="Phobius"/>
    </source>
</evidence>
<evidence type="ECO:0000256" key="9">
    <source>
        <dbReference type="ARBA" id="ARBA00022801"/>
    </source>
</evidence>
<evidence type="ECO:0000256" key="15">
    <source>
        <dbReference type="RuleBase" id="RU361240"/>
    </source>
</evidence>
<keyword evidence="8 15" id="KW-0479">Metal-binding</keyword>
<comment type="similarity">
    <text evidence="4 15">Belongs to the peptidase M28 family.</text>
</comment>
<comment type="cofactor">
    <cofactor evidence="1">
        <name>Zn(2+)</name>
        <dbReference type="ChEBI" id="CHEBI:29105"/>
    </cofactor>
</comment>
<feature type="transmembrane region" description="Helical" evidence="17">
    <location>
        <begin position="436"/>
        <end position="455"/>
    </location>
</feature>
<dbReference type="Proteomes" id="UP000275078">
    <property type="component" value="Unassembled WGS sequence"/>
</dbReference>
<evidence type="ECO:0000256" key="16">
    <source>
        <dbReference type="SAM" id="MobiDB-lite"/>
    </source>
</evidence>
<keyword evidence="22" id="KW-1185">Reference proteome</keyword>
<keyword evidence="6 15" id="KW-0645">Protease</keyword>
<evidence type="ECO:0000256" key="1">
    <source>
        <dbReference type="ARBA" id="ARBA00001947"/>
    </source>
</evidence>
<evidence type="ECO:0000256" key="5">
    <source>
        <dbReference type="ARBA" id="ARBA00022554"/>
    </source>
</evidence>